<dbReference type="PROSITE" id="PS50894">
    <property type="entry name" value="HPT"/>
    <property type="match status" value="1"/>
</dbReference>
<evidence type="ECO:0000256" key="9">
    <source>
        <dbReference type="ARBA" id="ARBA00022777"/>
    </source>
</evidence>
<feature type="domain" description="Histidine kinase" evidence="16">
    <location>
        <begin position="349"/>
        <end position="569"/>
    </location>
</feature>
<dbReference type="InterPro" id="IPR003594">
    <property type="entry name" value="HATPase_dom"/>
</dbReference>
<keyword evidence="4" id="KW-1003">Cell membrane</keyword>
<dbReference type="GO" id="GO:0000155">
    <property type="term" value="F:phosphorelay sensor kinase activity"/>
    <property type="evidence" value="ECO:0007669"/>
    <property type="project" value="InterPro"/>
</dbReference>
<evidence type="ECO:0000256" key="8">
    <source>
        <dbReference type="ARBA" id="ARBA00022692"/>
    </source>
</evidence>
<evidence type="ECO:0000256" key="3">
    <source>
        <dbReference type="ARBA" id="ARBA00012438"/>
    </source>
</evidence>
<keyword evidence="9" id="KW-0418">Kinase</keyword>
<evidence type="ECO:0000256" key="13">
    <source>
        <dbReference type="PROSITE-ProRule" id="PRU00110"/>
    </source>
</evidence>
<evidence type="ECO:0000256" key="15">
    <source>
        <dbReference type="SAM" id="Phobius"/>
    </source>
</evidence>
<dbReference type="SUPFAM" id="SSF52172">
    <property type="entry name" value="CheY-like"/>
    <property type="match status" value="1"/>
</dbReference>
<feature type="modified residue" description="4-aspartylphosphate" evidence="14">
    <location>
        <position position="639"/>
    </location>
</feature>
<evidence type="ECO:0000256" key="14">
    <source>
        <dbReference type="PROSITE-ProRule" id="PRU00169"/>
    </source>
</evidence>
<evidence type="ECO:0000256" key="1">
    <source>
        <dbReference type="ARBA" id="ARBA00000085"/>
    </source>
</evidence>
<dbReference type="SUPFAM" id="SSF47226">
    <property type="entry name" value="Histidine-containing phosphotransfer domain, HPT domain"/>
    <property type="match status" value="1"/>
</dbReference>
<dbReference type="OrthoDB" id="9797097at2"/>
<keyword evidence="10" id="KW-0547">Nucleotide-binding</keyword>
<dbReference type="InterPro" id="IPR004358">
    <property type="entry name" value="Sig_transdc_His_kin-like_C"/>
</dbReference>
<dbReference type="EC" id="2.7.13.3" evidence="3"/>
<dbReference type="SMART" id="SM00388">
    <property type="entry name" value="HisKA"/>
    <property type="match status" value="1"/>
</dbReference>
<dbReference type="PANTHER" id="PTHR43047">
    <property type="entry name" value="TWO-COMPONENT HISTIDINE PROTEIN KINASE"/>
    <property type="match status" value="1"/>
</dbReference>
<dbReference type="InterPro" id="IPR036641">
    <property type="entry name" value="HPT_dom_sf"/>
</dbReference>
<keyword evidence="12 15" id="KW-0472">Membrane</keyword>
<keyword evidence="20" id="KW-1185">Reference proteome</keyword>
<dbReference type="AlphaFoldDB" id="A0A369Q2A3"/>
<dbReference type="PROSITE" id="PS50110">
    <property type="entry name" value="RESPONSE_REGULATORY"/>
    <property type="match status" value="1"/>
</dbReference>
<keyword evidence="5" id="KW-0997">Cell inner membrane</keyword>
<evidence type="ECO:0000256" key="7">
    <source>
        <dbReference type="ARBA" id="ARBA00022679"/>
    </source>
</evidence>
<dbReference type="Pfam" id="PF02518">
    <property type="entry name" value="HATPase_c"/>
    <property type="match status" value="1"/>
</dbReference>
<dbReference type="InterPro" id="IPR001789">
    <property type="entry name" value="Sig_transdc_resp-reg_receiver"/>
</dbReference>
<keyword evidence="7" id="KW-0808">Transferase</keyword>
<dbReference type="FunFam" id="3.30.565.10:FF:000010">
    <property type="entry name" value="Sensor histidine kinase RcsC"/>
    <property type="match status" value="1"/>
</dbReference>
<dbReference type="GO" id="GO:0009927">
    <property type="term" value="F:histidine phosphotransfer kinase activity"/>
    <property type="evidence" value="ECO:0007669"/>
    <property type="project" value="TreeGrafter"/>
</dbReference>
<dbReference type="EMBL" id="QPKV01000003">
    <property type="protein sequence ID" value="RDC57079.1"/>
    <property type="molecule type" value="Genomic_DNA"/>
</dbReference>
<evidence type="ECO:0000313" key="20">
    <source>
        <dbReference type="Proteomes" id="UP000253961"/>
    </source>
</evidence>
<comment type="caution">
    <text evidence="19">The sequence shown here is derived from an EMBL/GenBank/DDBJ whole genome shotgun (WGS) entry which is preliminary data.</text>
</comment>
<feature type="domain" description="HPt" evidence="18">
    <location>
        <begin position="725"/>
        <end position="826"/>
    </location>
</feature>
<sequence>MAAVIQKRFFRAIKGKVIIGFLFACFALLLAWGISKFAFTRMLNTVEEISAPNDRLRIVNDLSHKIARLDQLQRDEAFNKQRNYNFLKESRKLRSSLDTLRKLYTGDSAQLARIKSIKNLLAERDKQFVSYLQVRETLVNTESFSNEVKKLNELVASRAKQTDSAVLTTETTTSTTTVAPEEEQKSRGFLSKLFGKKKADVYKIINEEFKVRRDTLNAKAEDSIMKSMTGSLKNIEIEQRQKSQKFLKREADLSNASNALTNQILQILREVEGEAVAQVDLNGIQAKEVVNDGITQITAIIITFFLLTVILLYLILTDITKSNRYRRELEQAKDEAEYHGKAKQRFLSNMSHEIRTPLQSILGYAELISQQDHPRKKDVDAIYQSSVHLLQIVNEVLDYNRIISGEFTFNKQVFDIKKVLDEVVSVMRPLAEQKSLKLIVDLDLSDIEFVKGDAFRLKQILFNLLGNAVKFTLKGEISLTASCKKQSDNLHFNFTIKDTGIGFAETDTSKIFNEFEQIESPEKYIVNQTGTGLGLAIVKSLIENQGGRIYVKSKPGVGTVFNIYLKYEETSEQVNEALDLEHYAIVNPGMVWVIDDDKLILDLCGMILEKNKIPFKSFSRAADILRDEPNEELKYVLIDMRLPEMTGLELCQILKKKLPAHVKFYAITAQVLPEEREKVLSEGFDGLILKPFRAVDLLSIFDKTEILSEKPEFDFSSVEKMTFGDQQMLEKILNRFKQDCVDDSIELKKLLAENNQEKSGLIVHRLAGRTAQMGSKTLAQSFRLLEIEINEKGLNNNIKTDILNQLGKLEALIAVIEEMEPVADKL</sequence>
<keyword evidence="11 15" id="KW-1133">Transmembrane helix</keyword>
<organism evidence="19 20">
    <name type="scientific">Pedobacter chinensis</name>
    <dbReference type="NCBI Taxonomy" id="2282421"/>
    <lineage>
        <taxon>Bacteria</taxon>
        <taxon>Pseudomonadati</taxon>
        <taxon>Bacteroidota</taxon>
        <taxon>Sphingobacteriia</taxon>
        <taxon>Sphingobacteriales</taxon>
        <taxon>Sphingobacteriaceae</taxon>
        <taxon>Pedobacter</taxon>
    </lineage>
</organism>
<keyword evidence="10" id="KW-0067">ATP-binding</keyword>
<reference evidence="19 20" key="1">
    <citation type="submission" date="2018-07" db="EMBL/GenBank/DDBJ databases">
        <title>Pedobacter sp. nov., isolated from soil.</title>
        <authorList>
            <person name="Zhou L.Y."/>
            <person name="Du Z.J."/>
        </authorList>
    </citation>
    <scope>NUCLEOTIDE SEQUENCE [LARGE SCALE GENOMIC DNA]</scope>
    <source>
        <strain evidence="19 20">JDX94</strain>
    </source>
</reference>
<evidence type="ECO:0000259" key="16">
    <source>
        <dbReference type="PROSITE" id="PS50109"/>
    </source>
</evidence>
<evidence type="ECO:0000256" key="12">
    <source>
        <dbReference type="ARBA" id="ARBA00023136"/>
    </source>
</evidence>
<evidence type="ECO:0000256" key="11">
    <source>
        <dbReference type="ARBA" id="ARBA00022989"/>
    </source>
</evidence>
<evidence type="ECO:0000256" key="10">
    <source>
        <dbReference type="ARBA" id="ARBA00022840"/>
    </source>
</evidence>
<dbReference type="PROSITE" id="PS50109">
    <property type="entry name" value="HIS_KIN"/>
    <property type="match status" value="1"/>
</dbReference>
<dbReference type="SUPFAM" id="SSF55874">
    <property type="entry name" value="ATPase domain of HSP90 chaperone/DNA topoisomerase II/histidine kinase"/>
    <property type="match status" value="1"/>
</dbReference>
<dbReference type="GO" id="GO:0005886">
    <property type="term" value="C:plasma membrane"/>
    <property type="evidence" value="ECO:0007669"/>
    <property type="project" value="UniProtKB-SubCell"/>
</dbReference>
<comment type="catalytic activity">
    <reaction evidence="1">
        <text>ATP + protein L-histidine = ADP + protein N-phospho-L-histidine.</text>
        <dbReference type="EC" id="2.7.13.3"/>
    </reaction>
</comment>
<dbReference type="RefSeq" id="WP_115402260.1">
    <property type="nucleotide sequence ID" value="NZ_QPKV01000003.1"/>
</dbReference>
<evidence type="ECO:0000259" key="17">
    <source>
        <dbReference type="PROSITE" id="PS50110"/>
    </source>
</evidence>
<dbReference type="CDD" id="cd16922">
    <property type="entry name" value="HATPase_EvgS-ArcB-TorS-like"/>
    <property type="match status" value="1"/>
</dbReference>
<name>A0A369Q2A3_9SPHI</name>
<comment type="subcellular location">
    <subcellularLocation>
        <location evidence="2">Cell inner membrane</location>
        <topology evidence="2">Multi-pass membrane protein</topology>
    </subcellularLocation>
</comment>
<dbReference type="InterPro" id="IPR036097">
    <property type="entry name" value="HisK_dim/P_sf"/>
</dbReference>
<gene>
    <name evidence="19" type="ORF">DU508_07755</name>
</gene>
<dbReference type="Gene3D" id="1.20.120.160">
    <property type="entry name" value="HPT domain"/>
    <property type="match status" value="1"/>
</dbReference>
<evidence type="ECO:0000256" key="6">
    <source>
        <dbReference type="ARBA" id="ARBA00022553"/>
    </source>
</evidence>
<dbReference type="InterPro" id="IPR003661">
    <property type="entry name" value="HisK_dim/P_dom"/>
</dbReference>
<dbReference type="Proteomes" id="UP000253961">
    <property type="component" value="Unassembled WGS sequence"/>
</dbReference>
<dbReference type="Gene3D" id="3.30.565.10">
    <property type="entry name" value="Histidine kinase-like ATPase, C-terminal domain"/>
    <property type="match status" value="1"/>
</dbReference>
<dbReference type="Gene3D" id="3.40.50.2300">
    <property type="match status" value="1"/>
</dbReference>
<dbReference type="SMART" id="SM00448">
    <property type="entry name" value="REC"/>
    <property type="match status" value="1"/>
</dbReference>
<protein>
    <recommendedName>
        <fullName evidence="3">histidine kinase</fullName>
        <ecNumber evidence="3">2.7.13.3</ecNumber>
    </recommendedName>
</protein>
<evidence type="ECO:0000256" key="4">
    <source>
        <dbReference type="ARBA" id="ARBA00022475"/>
    </source>
</evidence>
<evidence type="ECO:0000256" key="5">
    <source>
        <dbReference type="ARBA" id="ARBA00022519"/>
    </source>
</evidence>
<evidence type="ECO:0000259" key="18">
    <source>
        <dbReference type="PROSITE" id="PS50894"/>
    </source>
</evidence>
<dbReference type="SUPFAM" id="SSF47384">
    <property type="entry name" value="Homodimeric domain of signal transducing histidine kinase"/>
    <property type="match status" value="1"/>
</dbReference>
<dbReference type="SMART" id="SM00387">
    <property type="entry name" value="HATPase_c"/>
    <property type="match status" value="1"/>
</dbReference>
<dbReference type="InterPro" id="IPR011006">
    <property type="entry name" value="CheY-like_superfamily"/>
</dbReference>
<dbReference type="InterPro" id="IPR036890">
    <property type="entry name" value="HATPase_C_sf"/>
</dbReference>
<feature type="transmembrane region" description="Helical" evidence="15">
    <location>
        <begin position="297"/>
        <end position="316"/>
    </location>
</feature>
<dbReference type="PRINTS" id="PR00344">
    <property type="entry name" value="BCTRLSENSOR"/>
</dbReference>
<feature type="domain" description="Response regulatory" evidence="17">
    <location>
        <begin position="590"/>
        <end position="705"/>
    </location>
</feature>
<evidence type="ECO:0000256" key="2">
    <source>
        <dbReference type="ARBA" id="ARBA00004429"/>
    </source>
</evidence>
<proteinExistence type="predicted"/>
<evidence type="ECO:0000313" key="19">
    <source>
        <dbReference type="EMBL" id="RDC57079.1"/>
    </source>
</evidence>
<dbReference type="CDD" id="cd00082">
    <property type="entry name" value="HisKA"/>
    <property type="match status" value="1"/>
</dbReference>
<dbReference type="PANTHER" id="PTHR43047:SF72">
    <property type="entry name" value="OSMOSENSING HISTIDINE PROTEIN KINASE SLN1"/>
    <property type="match status" value="1"/>
</dbReference>
<feature type="modified residue" description="Phosphohistidine" evidence="13">
    <location>
        <position position="764"/>
    </location>
</feature>
<dbReference type="Pfam" id="PF00072">
    <property type="entry name" value="Response_reg"/>
    <property type="match status" value="1"/>
</dbReference>
<dbReference type="InterPro" id="IPR008207">
    <property type="entry name" value="Sig_transdc_His_kin_Hpt_dom"/>
</dbReference>
<accession>A0A369Q2A3</accession>
<dbReference type="InterPro" id="IPR005467">
    <property type="entry name" value="His_kinase_dom"/>
</dbReference>
<keyword evidence="8 15" id="KW-0812">Transmembrane</keyword>
<dbReference type="Gene3D" id="1.10.287.130">
    <property type="match status" value="1"/>
</dbReference>
<keyword evidence="6 14" id="KW-0597">Phosphoprotein</keyword>
<dbReference type="Pfam" id="PF00512">
    <property type="entry name" value="HisKA"/>
    <property type="match status" value="1"/>
</dbReference>